<comment type="caution">
    <text evidence="1">The sequence shown here is derived from an EMBL/GenBank/DDBJ whole genome shotgun (WGS) entry which is preliminary data.</text>
</comment>
<dbReference type="EMBL" id="JBHMEP010000011">
    <property type="protein sequence ID" value="MFB9137329.1"/>
    <property type="molecule type" value="Genomic_DNA"/>
</dbReference>
<keyword evidence="2" id="KW-1185">Reference proteome</keyword>
<gene>
    <name evidence="1" type="ORF">ACFFUV_20405</name>
</gene>
<evidence type="ECO:0000313" key="1">
    <source>
        <dbReference type="EMBL" id="MFB9137329.1"/>
    </source>
</evidence>
<proteinExistence type="predicted"/>
<dbReference type="InterPro" id="IPR029063">
    <property type="entry name" value="SAM-dependent_MTases_sf"/>
</dbReference>
<keyword evidence="1" id="KW-0808">Transferase</keyword>
<dbReference type="Gene3D" id="3.40.50.150">
    <property type="entry name" value="Vaccinia Virus protein VP39"/>
    <property type="match status" value="2"/>
</dbReference>
<organism evidence="1 2">
    <name type="scientific">Vibrio olivae</name>
    <dbReference type="NCBI Taxonomy" id="1243002"/>
    <lineage>
        <taxon>Bacteria</taxon>
        <taxon>Pseudomonadati</taxon>
        <taxon>Pseudomonadota</taxon>
        <taxon>Gammaproteobacteria</taxon>
        <taxon>Vibrionales</taxon>
        <taxon>Vibrionaceae</taxon>
        <taxon>Vibrio</taxon>
    </lineage>
</organism>
<accession>A0ABV5HSV6</accession>
<dbReference type="RefSeq" id="WP_390196744.1">
    <property type="nucleotide sequence ID" value="NZ_JBHMEP010000011.1"/>
</dbReference>
<sequence length="212" mass="24628">MQHCPLCHSPTSYPYFEDKQRAYWQCDQCELVFVDPNQRLVASAEKAHYDLHENDPNDLGYRRFLSRVAAPLVQRLMPKSCGLDFGCGPGPTLSLMLQEQGHAMSLYDLYYYPDRQALERTYDFITATEVIEHLYDPAGVWQQWLNLVKPGGWIGLMTKMVINVDAFAGWHYKNDPTHVVFFSRATFQYLAERDKLELEFIGNDVILLRKPQ</sequence>
<keyword evidence="1" id="KW-0489">Methyltransferase</keyword>
<reference evidence="1 2" key="1">
    <citation type="submission" date="2024-09" db="EMBL/GenBank/DDBJ databases">
        <authorList>
            <person name="Sun Q."/>
            <person name="Mori K."/>
        </authorList>
    </citation>
    <scope>NUCLEOTIDE SEQUENCE [LARGE SCALE GENOMIC DNA]</scope>
    <source>
        <strain evidence="1 2">CECT 8064</strain>
    </source>
</reference>
<dbReference type="GO" id="GO:0008168">
    <property type="term" value="F:methyltransferase activity"/>
    <property type="evidence" value="ECO:0007669"/>
    <property type="project" value="UniProtKB-KW"/>
</dbReference>
<dbReference type="Proteomes" id="UP001589645">
    <property type="component" value="Unassembled WGS sequence"/>
</dbReference>
<dbReference type="SUPFAM" id="SSF53335">
    <property type="entry name" value="S-adenosyl-L-methionine-dependent methyltransferases"/>
    <property type="match status" value="1"/>
</dbReference>
<dbReference type="Pfam" id="PF13489">
    <property type="entry name" value="Methyltransf_23"/>
    <property type="match status" value="1"/>
</dbReference>
<evidence type="ECO:0000313" key="2">
    <source>
        <dbReference type="Proteomes" id="UP001589645"/>
    </source>
</evidence>
<dbReference type="EC" id="2.1.1.-" evidence="1"/>
<dbReference type="GO" id="GO:0032259">
    <property type="term" value="P:methylation"/>
    <property type="evidence" value="ECO:0007669"/>
    <property type="project" value="UniProtKB-KW"/>
</dbReference>
<name>A0ABV5HSV6_9VIBR</name>
<protein>
    <submittedName>
        <fullName evidence="1">Class I SAM-dependent methyltransferase</fullName>
        <ecNumber evidence="1">2.1.1.-</ecNumber>
    </submittedName>
</protein>